<evidence type="ECO:0000313" key="3">
    <source>
        <dbReference type="Proteomes" id="UP000233767"/>
    </source>
</evidence>
<evidence type="ECO:0000313" key="2">
    <source>
        <dbReference type="EMBL" id="RLJ34986.1"/>
    </source>
</evidence>
<evidence type="ECO:0000313" key="4">
    <source>
        <dbReference type="Proteomes" id="UP000275027"/>
    </source>
</evidence>
<reference evidence="1 3" key="1">
    <citation type="submission" date="2017-12" db="EMBL/GenBank/DDBJ databases">
        <title>Genomic Encyclopedia of Type Strains, Phase III (KMG-III): the genomes of soil and plant-associated and newly described type strains.</title>
        <authorList>
            <person name="Whitman W."/>
        </authorList>
    </citation>
    <scope>NUCLEOTIDE SEQUENCE [LARGE SCALE GENOMIC DNA]</scope>
    <source>
        <strain evidence="1 3">IP-10</strain>
    </source>
</reference>
<keyword evidence="3" id="KW-1185">Reference proteome</keyword>
<evidence type="ECO:0000313" key="1">
    <source>
        <dbReference type="EMBL" id="PKW29513.1"/>
    </source>
</evidence>
<gene>
    <name evidence="1" type="ORF">B0G92_1150</name>
    <name evidence="2" type="ORF">CLV50_0354</name>
</gene>
<sequence>MKKLYLFGFILLLFIISCSTNKKTGKTTTLKFSSGSYTIKLPSQAFEQKIIRIGLSEMEYQYIFRDSSKIFCTDQVSSSPLIHPLLTFKDYISFTDNDTLSLSFLEDDKYYCVRKIGDIFIGYSGIKKENKQAYDNTINTLKKR</sequence>
<dbReference type="EMBL" id="RCCB01000010">
    <property type="protein sequence ID" value="RLJ34986.1"/>
    <property type="molecule type" value="Genomic_DNA"/>
</dbReference>
<name>A0A497V6C5_9FLAO</name>
<organism evidence="2 4">
    <name type="scientific">Flavobacterium lindanitolerans</name>
    <dbReference type="NCBI Taxonomy" id="428988"/>
    <lineage>
        <taxon>Bacteria</taxon>
        <taxon>Pseudomonadati</taxon>
        <taxon>Bacteroidota</taxon>
        <taxon>Flavobacteriia</taxon>
        <taxon>Flavobacteriales</taxon>
        <taxon>Flavobacteriaceae</taxon>
        <taxon>Flavobacterium</taxon>
    </lineage>
</organism>
<accession>A0A497V6C5</accession>
<dbReference type="AlphaFoldDB" id="A0A497V6C5"/>
<protein>
    <recommendedName>
        <fullName evidence="5">Lipoprotein</fullName>
    </recommendedName>
</protein>
<dbReference type="EMBL" id="PJND01000007">
    <property type="protein sequence ID" value="PKW29513.1"/>
    <property type="molecule type" value="Genomic_DNA"/>
</dbReference>
<evidence type="ECO:0008006" key="5">
    <source>
        <dbReference type="Google" id="ProtNLM"/>
    </source>
</evidence>
<dbReference type="Proteomes" id="UP000233767">
    <property type="component" value="Unassembled WGS sequence"/>
</dbReference>
<comment type="caution">
    <text evidence="2">The sequence shown here is derived from an EMBL/GenBank/DDBJ whole genome shotgun (WGS) entry which is preliminary data.</text>
</comment>
<reference evidence="2 4" key="2">
    <citation type="submission" date="2018-10" db="EMBL/GenBank/DDBJ databases">
        <title>Genomic Encyclopedia of Archaeal and Bacterial Type Strains, Phase II (KMG-II): from individual species to whole genera.</title>
        <authorList>
            <person name="Goeker M."/>
        </authorList>
    </citation>
    <scope>NUCLEOTIDE SEQUENCE [LARGE SCALE GENOMIC DNA]</scope>
    <source>
        <strain evidence="2 4">DSM 21886</strain>
    </source>
</reference>
<dbReference type="PROSITE" id="PS51257">
    <property type="entry name" value="PROKAR_LIPOPROTEIN"/>
    <property type="match status" value="1"/>
</dbReference>
<dbReference type="Proteomes" id="UP000275027">
    <property type="component" value="Unassembled WGS sequence"/>
</dbReference>
<proteinExistence type="predicted"/>
<dbReference type="RefSeq" id="WP_101471384.1">
    <property type="nucleotide sequence ID" value="NZ_PJND01000007.1"/>
</dbReference>